<evidence type="ECO:0000313" key="1">
    <source>
        <dbReference type="EMBL" id="OGI46577.1"/>
    </source>
</evidence>
<dbReference type="Proteomes" id="UP000179360">
    <property type="component" value="Unassembled WGS sequence"/>
</dbReference>
<organism evidence="1 2">
    <name type="scientific">Candidatus Muproteobacteria bacterium RIFCSPHIGHO2_01_FULL_65_16</name>
    <dbReference type="NCBI Taxonomy" id="1817764"/>
    <lineage>
        <taxon>Bacteria</taxon>
        <taxon>Pseudomonadati</taxon>
        <taxon>Pseudomonadota</taxon>
        <taxon>Candidatus Muproteobacteria</taxon>
    </lineage>
</organism>
<comment type="caution">
    <text evidence="1">The sequence shown here is derived from an EMBL/GenBank/DDBJ whole genome shotgun (WGS) entry which is preliminary data.</text>
</comment>
<evidence type="ECO:0008006" key="3">
    <source>
        <dbReference type="Google" id="ProtNLM"/>
    </source>
</evidence>
<sequence>MLTELEVLRDVGERLEKGGIEYMLTGSVAMNYYAEPRMTRDIDLVVALDPTDAPRLRALFEPDYYVPPDLEQAIRSRGMFNLVHIESVVKVDIIVRKDDAYRRVEFGRRRSVELPDFHAWIASKEDLILSKLIWAKDSASELQLRDVRNLLASGADDEYLREWAARLGVAELLEKCRHA</sequence>
<evidence type="ECO:0000313" key="2">
    <source>
        <dbReference type="Proteomes" id="UP000179360"/>
    </source>
</evidence>
<dbReference type="STRING" id="1817764.A2637_05395"/>
<dbReference type="Gene3D" id="3.30.460.40">
    <property type="match status" value="1"/>
</dbReference>
<protein>
    <recommendedName>
        <fullName evidence="3">Nucleotidyltransferase family protein</fullName>
    </recommendedName>
</protein>
<reference evidence="1 2" key="1">
    <citation type="journal article" date="2016" name="Nat. Commun.">
        <title>Thousands of microbial genomes shed light on interconnected biogeochemical processes in an aquifer system.</title>
        <authorList>
            <person name="Anantharaman K."/>
            <person name="Brown C.T."/>
            <person name="Hug L.A."/>
            <person name="Sharon I."/>
            <person name="Castelle C.J."/>
            <person name="Probst A.J."/>
            <person name="Thomas B.C."/>
            <person name="Singh A."/>
            <person name="Wilkins M.J."/>
            <person name="Karaoz U."/>
            <person name="Brodie E.L."/>
            <person name="Williams K.H."/>
            <person name="Hubbard S.S."/>
            <person name="Banfield J.F."/>
        </authorList>
    </citation>
    <scope>NUCLEOTIDE SEQUENCE [LARGE SCALE GENOMIC DNA]</scope>
</reference>
<accession>A0A1F6TN60</accession>
<dbReference type="SUPFAM" id="SSF81301">
    <property type="entry name" value="Nucleotidyltransferase"/>
    <property type="match status" value="1"/>
</dbReference>
<dbReference type="EMBL" id="MFSY01000042">
    <property type="protein sequence ID" value="OGI46577.1"/>
    <property type="molecule type" value="Genomic_DNA"/>
</dbReference>
<proteinExistence type="predicted"/>
<name>A0A1F6TN60_9PROT</name>
<gene>
    <name evidence="1" type="ORF">A2637_05395</name>
</gene>
<dbReference type="InterPro" id="IPR043519">
    <property type="entry name" value="NT_sf"/>
</dbReference>
<dbReference type="AlphaFoldDB" id="A0A1F6TN60"/>